<feature type="region of interest" description="Disordered" evidence="1">
    <location>
        <begin position="24"/>
        <end position="51"/>
    </location>
</feature>
<name>A0ABW0EYZ8_9HYPH</name>
<reference evidence="3" key="1">
    <citation type="journal article" date="2019" name="Int. J. Syst. Evol. Microbiol.">
        <title>The Global Catalogue of Microorganisms (GCM) 10K type strain sequencing project: providing services to taxonomists for standard genome sequencing and annotation.</title>
        <authorList>
            <consortium name="The Broad Institute Genomics Platform"/>
            <consortium name="The Broad Institute Genome Sequencing Center for Infectious Disease"/>
            <person name="Wu L."/>
            <person name="Ma J."/>
        </authorList>
    </citation>
    <scope>NUCLEOTIDE SEQUENCE [LARGE SCALE GENOMIC DNA]</scope>
    <source>
        <strain evidence="3">CGMCC 1.15643</strain>
    </source>
</reference>
<dbReference type="EMBL" id="JBHSLI010000001">
    <property type="protein sequence ID" value="MFC5291460.1"/>
    <property type="molecule type" value="Genomic_DNA"/>
</dbReference>
<dbReference type="RefSeq" id="WP_260349395.1">
    <property type="nucleotide sequence ID" value="NZ_JAOAOS010000015.1"/>
</dbReference>
<accession>A0ABW0EYZ8</accession>
<gene>
    <name evidence="2" type="ORF">ACFPK2_00470</name>
</gene>
<comment type="caution">
    <text evidence="2">The sequence shown here is derived from an EMBL/GenBank/DDBJ whole genome shotgun (WGS) entry which is preliminary data.</text>
</comment>
<proteinExistence type="predicted"/>
<keyword evidence="3" id="KW-1185">Reference proteome</keyword>
<dbReference type="Proteomes" id="UP001595976">
    <property type="component" value="Unassembled WGS sequence"/>
</dbReference>
<sequence length="311" mass="33315">MLIRKLLPMPVFNAADATGGADGGGGDGGAAAAAAAAGGGDGGQGGGAEPWYTPFNLDEPAKQFIADRKFDRPDGLQSLLKSAIESDRVARSRNVFEKPDPARVNEWAGWSELGWKEKPEDYALKKPQTPQNFQYMQSFEDAIKKIAHENKVPLPAAQAMLDGLTAFAVSEIDATDARGAKAAQDLDVALRKDWGADYDRNVELARRAVRHFGVGLDDSSQLEAIIGAPSLTRLFHQIGAAMGEDKLVVSGGGGGLGESMEGLRAELRRLQGDKDFMTALGDERHARHADVAAQRKAIIDKIAAIELKQRR</sequence>
<evidence type="ECO:0000313" key="2">
    <source>
        <dbReference type="EMBL" id="MFC5291460.1"/>
    </source>
</evidence>
<feature type="compositionally biased region" description="Gly residues" evidence="1">
    <location>
        <begin position="37"/>
        <end position="48"/>
    </location>
</feature>
<protein>
    <submittedName>
        <fullName evidence="2">Uncharacterized protein</fullName>
    </submittedName>
</protein>
<evidence type="ECO:0000313" key="3">
    <source>
        <dbReference type="Proteomes" id="UP001595976"/>
    </source>
</evidence>
<organism evidence="2 3">
    <name type="scientific">Bosea minatitlanensis</name>
    <dbReference type="NCBI Taxonomy" id="128782"/>
    <lineage>
        <taxon>Bacteria</taxon>
        <taxon>Pseudomonadati</taxon>
        <taxon>Pseudomonadota</taxon>
        <taxon>Alphaproteobacteria</taxon>
        <taxon>Hyphomicrobiales</taxon>
        <taxon>Boseaceae</taxon>
        <taxon>Bosea</taxon>
    </lineage>
</organism>
<evidence type="ECO:0000256" key="1">
    <source>
        <dbReference type="SAM" id="MobiDB-lite"/>
    </source>
</evidence>